<dbReference type="AlphaFoldDB" id="A0AA49JZW5"/>
<evidence type="ECO:0000256" key="3">
    <source>
        <dbReference type="ARBA" id="ARBA00022722"/>
    </source>
</evidence>
<evidence type="ECO:0000256" key="6">
    <source>
        <dbReference type="HAMAP-Rule" id="MF_00337"/>
    </source>
</evidence>
<dbReference type="EMBL" id="CP130613">
    <property type="protein sequence ID" value="WKW15310.1"/>
    <property type="molecule type" value="Genomic_DNA"/>
</dbReference>
<protein>
    <recommendedName>
        <fullName evidence="6">Exodeoxyribonuclease 7 small subunit</fullName>
        <ecNumber evidence="6">3.1.11.6</ecNumber>
    </recommendedName>
    <alternativeName>
        <fullName evidence="6">Exodeoxyribonuclease VII small subunit</fullName>
        <shortName evidence="6">Exonuclease VII small subunit</shortName>
    </alternativeName>
</protein>
<dbReference type="Proteomes" id="UP001229955">
    <property type="component" value="Chromosome"/>
</dbReference>
<name>A0AA49JZW5_9BACT</name>
<gene>
    <name evidence="6 8" type="primary">xseB</name>
    <name evidence="7" type="ORF">Strain138_001691</name>
    <name evidence="8" type="ORF">Strain318_001690</name>
</gene>
<dbReference type="EC" id="3.1.11.6" evidence="6"/>
<dbReference type="GO" id="GO:0008855">
    <property type="term" value="F:exodeoxyribonuclease VII activity"/>
    <property type="evidence" value="ECO:0007669"/>
    <property type="project" value="UniProtKB-UniRule"/>
</dbReference>
<comment type="function">
    <text evidence="6">Bidirectionally degrades single-stranded DNA into large acid-insoluble oligonucleotides, which are then degraded further into small acid-soluble oligonucleotides.</text>
</comment>
<evidence type="ECO:0000256" key="1">
    <source>
        <dbReference type="ARBA" id="ARBA00009998"/>
    </source>
</evidence>
<dbReference type="HAMAP" id="MF_00337">
    <property type="entry name" value="Exonuc_7_S"/>
    <property type="match status" value="1"/>
</dbReference>
<dbReference type="PANTHER" id="PTHR34137:SF1">
    <property type="entry name" value="EXODEOXYRIBONUCLEASE 7 SMALL SUBUNIT"/>
    <property type="match status" value="1"/>
</dbReference>
<dbReference type="GO" id="GO:0009318">
    <property type="term" value="C:exodeoxyribonuclease VII complex"/>
    <property type="evidence" value="ECO:0007669"/>
    <property type="project" value="UniProtKB-UniRule"/>
</dbReference>
<reference evidence="8" key="1">
    <citation type="submission" date="2023-07" db="EMBL/GenBank/DDBJ databases">
        <authorList>
            <person name="Haufschild T."/>
            <person name="Kallscheuer N."/>
            <person name="Hammer J."/>
            <person name="Kohn T."/>
            <person name="Kabuu M."/>
            <person name="Jogler M."/>
            <person name="Wohfarth N."/>
            <person name="Heuer A."/>
            <person name="Rohde M."/>
            <person name="van Teeseling M.C.F."/>
            <person name="Jogler C."/>
        </authorList>
    </citation>
    <scope>NUCLEOTIDE SEQUENCE</scope>
    <source>
        <strain evidence="7">Strain 138</strain>
        <strain evidence="8">Strain 318</strain>
    </source>
</reference>
<keyword evidence="9" id="KW-1185">Reference proteome</keyword>
<keyword evidence="4 6" id="KW-0378">Hydrolase</keyword>
<dbReference type="KEGG" id="pspc:Strain318_001690"/>
<dbReference type="GO" id="GO:0006308">
    <property type="term" value="P:DNA catabolic process"/>
    <property type="evidence" value="ECO:0007669"/>
    <property type="project" value="UniProtKB-UniRule"/>
</dbReference>
<dbReference type="Pfam" id="PF02609">
    <property type="entry name" value="Exonuc_VII_S"/>
    <property type="match status" value="1"/>
</dbReference>
<comment type="similarity">
    <text evidence="1 6">Belongs to the XseB family.</text>
</comment>
<keyword evidence="2 6" id="KW-0963">Cytoplasm</keyword>
<proteinExistence type="inferred from homology"/>
<dbReference type="InterPro" id="IPR037004">
    <property type="entry name" value="Exonuc_VII_ssu_sf"/>
</dbReference>
<dbReference type="SUPFAM" id="SSF116842">
    <property type="entry name" value="XseB-like"/>
    <property type="match status" value="1"/>
</dbReference>
<evidence type="ECO:0000313" key="9">
    <source>
        <dbReference type="Proteomes" id="UP001229955"/>
    </source>
</evidence>
<comment type="subcellular location">
    <subcellularLocation>
        <location evidence="6">Cytoplasm</location>
    </subcellularLocation>
</comment>
<sequence length="70" mass="7565">MSGMNFEQSLARLEQIAGALDRDDLPLEDALKLFEEGITRLREASAALADAEGKVRTLLEQADGVFGTKA</sequence>
<accession>A0AA49Q4W0</accession>
<dbReference type="PANTHER" id="PTHR34137">
    <property type="entry name" value="EXODEOXYRIBONUCLEASE 7 SMALL SUBUNIT"/>
    <property type="match status" value="1"/>
</dbReference>
<dbReference type="EMBL" id="CP130612">
    <property type="protein sequence ID" value="WKW12403.1"/>
    <property type="molecule type" value="Genomic_DNA"/>
</dbReference>
<dbReference type="RefSeq" id="WP_367885280.1">
    <property type="nucleotide sequence ID" value="NZ_CP130612.1"/>
</dbReference>
<dbReference type="GO" id="GO:0005829">
    <property type="term" value="C:cytosol"/>
    <property type="evidence" value="ECO:0007669"/>
    <property type="project" value="TreeGrafter"/>
</dbReference>
<keyword evidence="5 6" id="KW-0269">Exonuclease</keyword>
<evidence type="ECO:0000313" key="8">
    <source>
        <dbReference type="EMBL" id="WKW15310.1"/>
    </source>
</evidence>
<evidence type="ECO:0000256" key="2">
    <source>
        <dbReference type="ARBA" id="ARBA00022490"/>
    </source>
</evidence>
<dbReference type="InterPro" id="IPR003761">
    <property type="entry name" value="Exonuc_VII_S"/>
</dbReference>
<dbReference type="PIRSF" id="PIRSF006488">
    <property type="entry name" value="Exonuc_VII_S"/>
    <property type="match status" value="1"/>
</dbReference>
<accession>A0AA49JZW5</accession>
<evidence type="ECO:0000256" key="5">
    <source>
        <dbReference type="ARBA" id="ARBA00022839"/>
    </source>
</evidence>
<organism evidence="8 9">
    <name type="scientific">Pseudogemmatithrix spongiicola</name>
    <dbReference type="NCBI Taxonomy" id="3062599"/>
    <lineage>
        <taxon>Bacteria</taxon>
        <taxon>Pseudomonadati</taxon>
        <taxon>Gemmatimonadota</taxon>
        <taxon>Gemmatimonadia</taxon>
        <taxon>Gemmatimonadales</taxon>
        <taxon>Gemmatimonadaceae</taxon>
        <taxon>Pseudogemmatithrix</taxon>
    </lineage>
</organism>
<dbReference type="NCBIfam" id="TIGR01280">
    <property type="entry name" value="xseB"/>
    <property type="match status" value="1"/>
</dbReference>
<dbReference type="Gene3D" id="1.10.287.1040">
    <property type="entry name" value="Exonuclease VII, small subunit"/>
    <property type="match status" value="1"/>
</dbReference>
<keyword evidence="3 6" id="KW-0540">Nuclease</keyword>
<comment type="subunit">
    <text evidence="6">Heterooligomer composed of large and small subunits.</text>
</comment>
<evidence type="ECO:0000256" key="4">
    <source>
        <dbReference type="ARBA" id="ARBA00022801"/>
    </source>
</evidence>
<comment type="catalytic activity">
    <reaction evidence="6">
        <text>Exonucleolytic cleavage in either 5'- to 3'- or 3'- to 5'-direction to yield nucleoside 5'-phosphates.</text>
        <dbReference type="EC" id="3.1.11.6"/>
    </reaction>
</comment>
<evidence type="ECO:0000313" key="7">
    <source>
        <dbReference type="EMBL" id="WKW12403.1"/>
    </source>
</evidence>